<feature type="compositionally biased region" description="Polar residues" evidence="1">
    <location>
        <begin position="208"/>
        <end position="231"/>
    </location>
</feature>
<feature type="region of interest" description="Disordered" evidence="1">
    <location>
        <begin position="363"/>
        <end position="390"/>
    </location>
</feature>
<dbReference type="EMBL" id="LGTL01000002">
    <property type="protein sequence ID" value="KPA85293.1"/>
    <property type="molecule type" value="Genomic_DNA"/>
</dbReference>
<evidence type="ECO:0000313" key="3">
    <source>
        <dbReference type="Proteomes" id="UP000037923"/>
    </source>
</evidence>
<proteinExistence type="predicted"/>
<evidence type="ECO:0000313" key="2">
    <source>
        <dbReference type="EMBL" id="KPA85293.1"/>
    </source>
</evidence>
<dbReference type="RefSeq" id="XP_015663732.1">
    <property type="nucleotide sequence ID" value="XM_015798212.1"/>
</dbReference>
<name>A0A0M9G951_LEPPY</name>
<organism evidence="2 3">
    <name type="scientific">Leptomonas pyrrhocoris</name>
    <name type="common">Firebug parasite</name>
    <dbReference type="NCBI Taxonomy" id="157538"/>
    <lineage>
        <taxon>Eukaryota</taxon>
        <taxon>Discoba</taxon>
        <taxon>Euglenozoa</taxon>
        <taxon>Kinetoplastea</taxon>
        <taxon>Metakinetoplastina</taxon>
        <taxon>Trypanosomatida</taxon>
        <taxon>Trypanosomatidae</taxon>
        <taxon>Leishmaniinae</taxon>
        <taxon>Leptomonas</taxon>
    </lineage>
</organism>
<feature type="compositionally biased region" description="Gly residues" evidence="1">
    <location>
        <begin position="63"/>
        <end position="72"/>
    </location>
</feature>
<evidence type="ECO:0008006" key="4">
    <source>
        <dbReference type="Google" id="ProtNLM"/>
    </source>
</evidence>
<protein>
    <recommendedName>
        <fullName evidence="4">SMP-LTD domain-containing protein</fullName>
    </recommendedName>
</protein>
<dbReference type="AlphaFoldDB" id="A0A0M9G951"/>
<accession>A0A0M9G951</accession>
<keyword evidence="3" id="KW-1185">Reference proteome</keyword>
<dbReference type="Proteomes" id="UP000037923">
    <property type="component" value="Unassembled WGS sequence"/>
</dbReference>
<gene>
    <name evidence="2" type="ORF">ABB37_01630</name>
</gene>
<dbReference type="OrthoDB" id="266423at2759"/>
<reference evidence="2 3" key="1">
    <citation type="submission" date="2015-07" db="EMBL/GenBank/DDBJ databases">
        <title>High-quality genome of monoxenous trypanosomatid Leptomonas pyrrhocoris.</title>
        <authorList>
            <person name="Flegontov P."/>
            <person name="Butenko A."/>
            <person name="Firsov S."/>
            <person name="Vlcek C."/>
            <person name="Logacheva M.D."/>
            <person name="Field M."/>
            <person name="Filatov D."/>
            <person name="Flegontova O."/>
            <person name="Gerasimov E."/>
            <person name="Jackson A.P."/>
            <person name="Kelly S."/>
            <person name="Opperdoes F."/>
            <person name="O'Reilly A."/>
            <person name="Votypka J."/>
            <person name="Yurchenko V."/>
            <person name="Lukes J."/>
        </authorList>
    </citation>
    <scope>NUCLEOTIDE SEQUENCE [LARGE SCALE GENOMIC DNA]</scope>
    <source>
        <strain evidence="2">H10</strain>
    </source>
</reference>
<evidence type="ECO:0000256" key="1">
    <source>
        <dbReference type="SAM" id="MobiDB-lite"/>
    </source>
</evidence>
<feature type="region of interest" description="Disordered" evidence="1">
    <location>
        <begin position="161"/>
        <end position="263"/>
    </location>
</feature>
<dbReference type="GeneID" id="26901925"/>
<sequence>MSLHFNWSRLDETCAEALRQLINKRLAEVVEHINTKNAGGAEAARRSSLSAASHEFSTDANYGTGGRGGAAAGGKAAPPSLVSIGSSPGNNSNPTRNGPASNVSSHGSPCEGSNGLLGASDLISPSPFLSAMSPNGVQNSGSAAVGAVAAANAVNGCVAAPGESLPQSNHIRGAAPGLRADNSGGAFGGPTNDEGGTYAARSSAGHPSANNRGGNGATHATTSPSPTNASDAYNAGTGGPPRGAPLSGLKREKEGGASAADSRGVPPIVYLELGSVEWGTTPPFVEIVAFDNATDGPPGGSSRAPQRGFNAMNSTTTTAGSLQGEVRETSDALSHDISTDTAMALSTAFAGCFAASAPAGASAAGDAGVDSNSESSHDFTVSHPATGANTPHVVSGVGHQAGVASVTAGSPSCAAPQMQAPVSLSQFPCQPEATDSLASVLGCGGLYIRFHITYGGALHLSLNTAVQHELRLGAVALRVSLPMMFYLANLDLDCYLCLNVKHNVCQMWLEHGPLSSSVVNRLSIAATFGGANEVDEDGADYGASSADFYSHFGSSSISDDDNDEGGNGVYVNEHEVSHFVLHELRAILKETIVAPHCITIPISFDG</sequence>
<feature type="region of interest" description="Disordered" evidence="1">
    <location>
        <begin position="60"/>
        <end position="117"/>
    </location>
</feature>
<comment type="caution">
    <text evidence="2">The sequence shown here is derived from an EMBL/GenBank/DDBJ whole genome shotgun (WGS) entry which is preliminary data.</text>
</comment>
<dbReference type="OMA" id="WGTTPPF"/>
<feature type="compositionally biased region" description="Low complexity" evidence="1">
    <location>
        <begin position="85"/>
        <end position="99"/>
    </location>
</feature>
<dbReference type="VEuPathDB" id="TriTrypDB:LpyrH10_02_6040"/>